<evidence type="ECO:0000256" key="9">
    <source>
        <dbReference type="ARBA" id="ARBA00023235"/>
    </source>
</evidence>
<keyword evidence="5" id="KW-0378">Hydrolase</keyword>
<evidence type="ECO:0000313" key="14">
    <source>
        <dbReference type="EMBL" id="WXB09029.1"/>
    </source>
</evidence>
<evidence type="ECO:0000256" key="1">
    <source>
        <dbReference type="ARBA" id="ARBA00008428"/>
    </source>
</evidence>
<dbReference type="Pfam" id="PF03796">
    <property type="entry name" value="DnaB_C"/>
    <property type="match status" value="1"/>
</dbReference>
<protein>
    <recommendedName>
        <fullName evidence="10">DNA 5'-3' helicase</fullName>
        <ecNumber evidence="10">5.6.2.3</ecNumber>
    </recommendedName>
</protein>
<keyword evidence="6" id="KW-0347">Helicase</keyword>
<dbReference type="PROSITE" id="PS51199">
    <property type="entry name" value="SF4_HELICASE"/>
    <property type="match status" value="1"/>
</dbReference>
<dbReference type="SUPFAM" id="SSF52540">
    <property type="entry name" value="P-loop containing nucleoside triphosphate hydrolases"/>
    <property type="match status" value="1"/>
</dbReference>
<evidence type="ECO:0000256" key="8">
    <source>
        <dbReference type="ARBA" id="ARBA00023125"/>
    </source>
</evidence>
<feature type="compositionally biased region" description="Basic and acidic residues" evidence="12">
    <location>
        <begin position="1"/>
        <end position="26"/>
    </location>
</feature>
<keyword evidence="9" id="KW-0413">Isomerase</keyword>
<evidence type="ECO:0000256" key="11">
    <source>
        <dbReference type="ARBA" id="ARBA00048954"/>
    </source>
</evidence>
<evidence type="ECO:0000313" key="15">
    <source>
        <dbReference type="Proteomes" id="UP001374803"/>
    </source>
</evidence>
<dbReference type="EC" id="5.6.2.3" evidence="10"/>
<comment type="catalytic activity">
    <reaction evidence="11">
        <text>ATP + H2O = ADP + phosphate + H(+)</text>
        <dbReference type="Rhea" id="RHEA:13065"/>
        <dbReference type="ChEBI" id="CHEBI:15377"/>
        <dbReference type="ChEBI" id="CHEBI:15378"/>
        <dbReference type="ChEBI" id="CHEBI:30616"/>
        <dbReference type="ChEBI" id="CHEBI:43474"/>
        <dbReference type="ChEBI" id="CHEBI:456216"/>
        <dbReference type="EC" id="5.6.2.3"/>
    </reaction>
</comment>
<evidence type="ECO:0000256" key="3">
    <source>
        <dbReference type="ARBA" id="ARBA00022705"/>
    </source>
</evidence>
<keyword evidence="15" id="KW-1185">Reference proteome</keyword>
<dbReference type="InterPro" id="IPR036185">
    <property type="entry name" value="DNA_heli_DnaB-like_N_sf"/>
</dbReference>
<comment type="similarity">
    <text evidence="1">Belongs to the helicase family. DnaB subfamily.</text>
</comment>
<evidence type="ECO:0000256" key="12">
    <source>
        <dbReference type="SAM" id="MobiDB-lite"/>
    </source>
</evidence>
<dbReference type="Gene3D" id="1.10.860.10">
    <property type="entry name" value="DNAb Helicase, Chain A"/>
    <property type="match status" value="1"/>
</dbReference>
<evidence type="ECO:0000256" key="4">
    <source>
        <dbReference type="ARBA" id="ARBA00022741"/>
    </source>
</evidence>
<accession>A0ABZ2LHJ3</accession>
<name>A0ABZ2LHJ3_9BACT</name>
<organism evidence="14 15">
    <name type="scientific">Pendulispora rubella</name>
    <dbReference type="NCBI Taxonomy" id="2741070"/>
    <lineage>
        <taxon>Bacteria</taxon>
        <taxon>Pseudomonadati</taxon>
        <taxon>Myxococcota</taxon>
        <taxon>Myxococcia</taxon>
        <taxon>Myxococcales</taxon>
        <taxon>Sorangiineae</taxon>
        <taxon>Pendulisporaceae</taxon>
        <taxon>Pendulispora</taxon>
    </lineage>
</organism>
<dbReference type="InterPro" id="IPR007693">
    <property type="entry name" value="DNA_helicase_DnaB-like_N"/>
</dbReference>
<dbReference type="EMBL" id="CP089983">
    <property type="protein sequence ID" value="WXB09029.1"/>
    <property type="molecule type" value="Genomic_DNA"/>
</dbReference>
<dbReference type="Proteomes" id="UP001374803">
    <property type="component" value="Chromosome"/>
</dbReference>
<dbReference type="RefSeq" id="WP_394838702.1">
    <property type="nucleotide sequence ID" value="NZ_CP089929.1"/>
</dbReference>
<reference evidence="14" key="1">
    <citation type="submission" date="2021-12" db="EMBL/GenBank/DDBJ databases">
        <title>Discovery of the Pendulisporaceae a myxobacterial family with distinct sporulation behavior and unique specialized metabolism.</title>
        <authorList>
            <person name="Garcia R."/>
            <person name="Popoff A."/>
            <person name="Bader C.D."/>
            <person name="Loehr J."/>
            <person name="Walesch S."/>
            <person name="Walt C."/>
            <person name="Boldt J."/>
            <person name="Bunk B."/>
            <person name="Haeckl F.J.F.P.J."/>
            <person name="Gunesch A.P."/>
            <person name="Birkelbach J."/>
            <person name="Nuebel U."/>
            <person name="Pietschmann T."/>
            <person name="Bach T."/>
            <person name="Mueller R."/>
        </authorList>
    </citation>
    <scope>NUCLEOTIDE SEQUENCE</scope>
    <source>
        <strain evidence="14">MSr11367</strain>
    </source>
</reference>
<gene>
    <name evidence="14" type="ORF">LVJ94_17570</name>
</gene>
<proteinExistence type="inferred from homology"/>
<evidence type="ECO:0000256" key="2">
    <source>
        <dbReference type="ARBA" id="ARBA00022515"/>
    </source>
</evidence>
<feature type="domain" description="SF4 helicase" evidence="13">
    <location>
        <begin position="206"/>
        <end position="484"/>
    </location>
</feature>
<dbReference type="PANTHER" id="PTHR30153:SF2">
    <property type="entry name" value="REPLICATIVE DNA HELICASE"/>
    <property type="match status" value="1"/>
</dbReference>
<keyword evidence="4" id="KW-0547">Nucleotide-binding</keyword>
<dbReference type="InterPro" id="IPR007694">
    <property type="entry name" value="DNA_helicase_DnaB-like_C"/>
</dbReference>
<keyword evidence="2" id="KW-0639">Primosome</keyword>
<dbReference type="Gene3D" id="3.40.50.300">
    <property type="entry name" value="P-loop containing nucleotide triphosphate hydrolases"/>
    <property type="match status" value="1"/>
</dbReference>
<keyword evidence="8" id="KW-0238">DNA-binding</keyword>
<evidence type="ECO:0000256" key="10">
    <source>
        <dbReference type="ARBA" id="ARBA00044969"/>
    </source>
</evidence>
<dbReference type="SUPFAM" id="SSF48024">
    <property type="entry name" value="N-terminal domain of DnaB helicase"/>
    <property type="match status" value="1"/>
</dbReference>
<dbReference type="InterPro" id="IPR016136">
    <property type="entry name" value="DNA_helicase_N/primase_C"/>
</dbReference>
<evidence type="ECO:0000256" key="5">
    <source>
        <dbReference type="ARBA" id="ARBA00022801"/>
    </source>
</evidence>
<keyword evidence="7" id="KW-0067">ATP-binding</keyword>
<dbReference type="InterPro" id="IPR027417">
    <property type="entry name" value="P-loop_NTPase"/>
</dbReference>
<dbReference type="PANTHER" id="PTHR30153">
    <property type="entry name" value="REPLICATIVE DNA HELICASE DNAB"/>
    <property type="match status" value="1"/>
</dbReference>
<evidence type="ECO:0000259" key="13">
    <source>
        <dbReference type="PROSITE" id="PS51199"/>
    </source>
</evidence>
<evidence type="ECO:0000256" key="6">
    <source>
        <dbReference type="ARBA" id="ARBA00022806"/>
    </source>
</evidence>
<feature type="region of interest" description="Disordered" evidence="12">
    <location>
        <begin position="1"/>
        <end position="31"/>
    </location>
</feature>
<sequence>MSGDAGHLRLIPDARDSRHGQPEREPVGIPPHDLDAEAAVLSALMIDESGVKRIDSFLRPEHFFAERHRRIFEAILDIATEQSPTGEQYCIVRIGHWLKARGRIEQIGGMPYLTEILNFAPAIANLERYATIVYETWRARQMIARCQEYAARGYLDYGDTQEYVDEAARALEDIARKRIGGPVESNLEALKRIVLRIRDAMSGTAESKRAVGIPTGFAGYDHETGGLHAGEKTTVAALPGAGKTAFALQVAANVAAQGIGVLICSNEMDRDSLLLRVLAREARVDGRRLKAGQLTLEEWDRVIERSTSICKLPLLIDDSDGMTIGHVVTRARQEADRMRRAHGVPLGLIVIDWVQNFCRDAETQAMKEHEVVKHSTTRFRALLKELRIPGIEVAQQKPSEVDRAIKARPKPTKGCVADSSWIEKTADVVAYLHRNPLMKDHRVVGEDPNSVTLVMTKQRGGDEGELKFRFERAFQTFVSVDMSFASVLA</sequence>
<dbReference type="Pfam" id="PF00772">
    <property type="entry name" value="DnaB"/>
    <property type="match status" value="1"/>
</dbReference>
<keyword evidence="3" id="KW-0235">DNA replication</keyword>
<evidence type="ECO:0000256" key="7">
    <source>
        <dbReference type="ARBA" id="ARBA00022840"/>
    </source>
</evidence>